<evidence type="ECO:0000259" key="1">
    <source>
        <dbReference type="Pfam" id="PF20178"/>
    </source>
</evidence>
<keyword evidence="3" id="KW-1185">Reference proteome</keyword>
<organism evidence="2 3">
    <name type="scientific">Pseudomonas brassicae</name>
    <dbReference type="NCBI Taxonomy" id="2708063"/>
    <lineage>
        <taxon>Bacteria</taxon>
        <taxon>Pseudomonadati</taxon>
        <taxon>Pseudomonadota</taxon>
        <taxon>Gammaproteobacteria</taxon>
        <taxon>Pseudomonadales</taxon>
        <taxon>Pseudomonadaceae</taxon>
        <taxon>Pseudomonas</taxon>
    </lineage>
</organism>
<dbReference type="EMBL" id="JAAHBU010000439">
    <property type="protein sequence ID" value="NER66351.1"/>
    <property type="molecule type" value="Genomic_DNA"/>
</dbReference>
<sequence>MYPNSLPYFHVDALRERFFDHLAKAVVRDSLDAETQHWLSAVLQPERDALPGAVNELRVDCLSAISTAGEVITLTASLLLSRSTHTPVFFYQPLIGLLRFENRSQLKDYLIEQLGSGRCGPLLHYASQHERQTVARGVETVQVTLLDGPVFIAQMLAIAPRLALALNELGTLLHNQPAADSLWEAALANTPATATLTHKRLSAARYCSQQLRQYWNTTGSGDSTPAQQLTRLMRERLRQVIIQQAWAAALSAAQQAQLLAWLDEQAGAELHAWHLTVTTLDGDSQMLEGLLVLASVDASGPLFSYCAARGLQQHASRRALLSALADPLQRERWLTLVSPSRQAHLRSLRINALRLDRLTTPSLDSWTGQLLRAQQRDIETQTSLQDTPDAYQACRQALAIGSQLAPDPSLLGNLPALAQPGPGSLAQREGAVRAGSASLDDLHVYLSTLATRIEVLEGMSPDLATVTTTALDQAFAALLDNTLAVSQLVTFQGTDRQHPSSLAERVWQRLSATEGEGPWQIVGPTVAEQPVALPALHPMLVAQCISQVASASREALAVALQQHQRHLGTYCQHLWQLALGIEYRLVEHDNTLPRLARELISAALFPSSTHAWPALACVSSLTSGPAQTPCC</sequence>
<accession>A0A6B3NYW3</accession>
<evidence type="ECO:0000313" key="2">
    <source>
        <dbReference type="EMBL" id="NER66351.1"/>
    </source>
</evidence>
<dbReference type="AlphaFoldDB" id="A0A6B3NYW3"/>
<gene>
    <name evidence="2" type="ORF">G3436_23950</name>
</gene>
<dbReference type="Pfam" id="PF20178">
    <property type="entry name" value="ToxA_N"/>
    <property type="match status" value="1"/>
</dbReference>
<proteinExistence type="predicted"/>
<reference evidence="2 3" key="1">
    <citation type="submission" date="2020-02" db="EMBL/GenBank/DDBJ databases">
        <title>Broccoli isolated Pseudomonas sp.</title>
        <authorList>
            <person name="Fujikawa T."/>
            <person name="Sawada H."/>
        </authorList>
    </citation>
    <scope>NUCLEOTIDE SEQUENCE [LARGE SCALE GENOMIC DNA]</scope>
    <source>
        <strain evidence="2 3">MAFF212427</strain>
    </source>
</reference>
<protein>
    <recommendedName>
        <fullName evidence="1">Dermonecrotic toxin N-terminal domain-containing protein</fullName>
    </recommendedName>
</protein>
<comment type="caution">
    <text evidence="2">The sequence shown here is derived from an EMBL/GenBank/DDBJ whole genome shotgun (WGS) entry which is preliminary data.</text>
</comment>
<evidence type="ECO:0000313" key="3">
    <source>
        <dbReference type="Proteomes" id="UP000482634"/>
    </source>
</evidence>
<dbReference type="RefSeq" id="WP_163950271.1">
    <property type="nucleotide sequence ID" value="NZ_JAAHBU010000439.1"/>
</dbReference>
<dbReference type="Proteomes" id="UP000482634">
    <property type="component" value="Unassembled WGS sequence"/>
</dbReference>
<name>A0A6B3NYW3_9PSED</name>
<feature type="domain" description="Dermonecrotic toxin N-terminal" evidence="1">
    <location>
        <begin position="208"/>
        <end position="333"/>
    </location>
</feature>
<dbReference type="InterPro" id="IPR046673">
    <property type="entry name" value="ToxA_N"/>
</dbReference>